<keyword evidence="4" id="KW-0949">S-adenosyl-L-methionine</keyword>
<evidence type="ECO:0000256" key="3">
    <source>
        <dbReference type="ARBA" id="ARBA00022679"/>
    </source>
</evidence>
<dbReference type="InterPro" id="IPR002052">
    <property type="entry name" value="DNA_methylase_N6_adenine_CS"/>
</dbReference>
<dbReference type="InterPro" id="IPR011639">
    <property type="entry name" value="MethylTrfase_TaqI-like_dom"/>
</dbReference>
<dbReference type="Pfam" id="PF07669">
    <property type="entry name" value="Eco57I"/>
    <property type="match status" value="1"/>
</dbReference>
<evidence type="ECO:0000256" key="1">
    <source>
        <dbReference type="ARBA" id="ARBA00011900"/>
    </source>
</evidence>
<feature type="domain" description="Type II methyltransferase M.TaqI-like" evidence="6">
    <location>
        <begin position="93"/>
        <end position="227"/>
    </location>
</feature>
<proteinExistence type="predicted"/>
<dbReference type="AlphaFoldDB" id="A0A5J4QIB6"/>
<name>A0A5J4QIB6_9ZZZZ</name>
<keyword evidence="7" id="KW-0378">Hydrolase</keyword>
<dbReference type="GO" id="GO:0009007">
    <property type="term" value="F:site-specific DNA-methyltransferase (adenine-specific) activity"/>
    <property type="evidence" value="ECO:0007669"/>
    <property type="project" value="UniProtKB-EC"/>
</dbReference>
<dbReference type="GO" id="GO:0016787">
    <property type="term" value="F:hydrolase activity"/>
    <property type="evidence" value="ECO:0007669"/>
    <property type="project" value="UniProtKB-KW"/>
</dbReference>
<comment type="catalytic activity">
    <reaction evidence="5">
        <text>a 2'-deoxyadenosine in DNA + S-adenosyl-L-methionine = an N(6)-methyl-2'-deoxyadenosine in DNA + S-adenosyl-L-homocysteine + H(+)</text>
        <dbReference type="Rhea" id="RHEA:15197"/>
        <dbReference type="Rhea" id="RHEA-COMP:12418"/>
        <dbReference type="Rhea" id="RHEA-COMP:12419"/>
        <dbReference type="ChEBI" id="CHEBI:15378"/>
        <dbReference type="ChEBI" id="CHEBI:57856"/>
        <dbReference type="ChEBI" id="CHEBI:59789"/>
        <dbReference type="ChEBI" id="CHEBI:90615"/>
        <dbReference type="ChEBI" id="CHEBI:90616"/>
        <dbReference type="EC" id="2.1.1.72"/>
    </reaction>
</comment>
<dbReference type="PRINTS" id="PR00507">
    <property type="entry name" value="N12N6MTFRASE"/>
</dbReference>
<dbReference type="EMBL" id="SNRY01003421">
    <property type="protein sequence ID" value="KAA6321039.1"/>
    <property type="molecule type" value="Genomic_DNA"/>
</dbReference>
<dbReference type="Gene3D" id="3.40.50.150">
    <property type="entry name" value="Vaccinia Virus protein VP39"/>
    <property type="match status" value="1"/>
</dbReference>
<dbReference type="EC" id="2.1.1.72" evidence="1"/>
<dbReference type="GO" id="GO:0006304">
    <property type="term" value="P:DNA modification"/>
    <property type="evidence" value="ECO:0007669"/>
    <property type="project" value="InterPro"/>
</dbReference>
<keyword evidence="2" id="KW-0489">Methyltransferase</keyword>
<evidence type="ECO:0000256" key="4">
    <source>
        <dbReference type="ARBA" id="ARBA00022691"/>
    </source>
</evidence>
<accession>A0A5J4QIB6</accession>
<dbReference type="PANTHER" id="PTHR33841:SF1">
    <property type="entry name" value="DNA METHYLTRANSFERASE A"/>
    <property type="match status" value="1"/>
</dbReference>
<evidence type="ECO:0000256" key="2">
    <source>
        <dbReference type="ARBA" id="ARBA00022603"/>
    </source>
</evidence>
<dbReference type="GO" id="GO:0032259">
    <property type="term" value="P:methylation"/>
    <property type="evidence" value="ECO:0007669"/>
    <property type="project" value="UniProtKB-KW"/>
</dbReference>
<dbReference type="GO" id="GO:0003676">
    <property type="term" value="F:nucleic acid binding"/>
    <property type="evidence" value="ECO:0007669"/>
    <property type="project" value="InterPro"/>
</dbReference>
<evidence type="ECO:0000259" key="6">
    <source>
        <dbReference type="Pfam" id="PF07669"/>
    </source>
</evidence>
<reference evidence="7" key="1">
    <citation type="submission" date="2019-03" db="EMBL/GenBank/DDBJ databases">
        <title>Single cell metagenomics reveals metabolic interactions within the superorganism composed of flagellate Streblomastix strix and complex community of Bacteroidetes bacteria on its surface.</title>
        <authorList>
            <person name="Treitli S.C."/>
            <person name="Kolisko M."/>
            <person name="Husnik F."/>
            <person name="Keeling P."/>
            <person name="Hampl V."/>
        </authorList>
    </citation>
    <scope>NUCLEOTIDE SEQUENCE</scope>
    <source>
        <strain evidence="7">STM</strain>
    </source>
</reference>
<dbReference type="InterPro" id="IPR050953">
    <property type="entry name" value="N4_N6_ade-DNA_methylase"/>
</dbReference>
<sequence length="497" mass="57856">MASLVKEYSQEKLFGQVYTPNFIVYKILDDIGYNTAEILGKKIIDPACGDGHFLMEIVKRIIQFSEIKNLKQNLECIYGWDVDSCAIKQCIANLNELIQDYAIYIDWNISITSSIKKYEKADLFSTYIDVPQFDFIVGNPPYIRIQHLDIKQRQYIQNNYSFCQSGSTDMYIAFYELCLNLLSKNGICGLITPNTFLFTETARPLRQYFASHKNLLQITNYGEIQLFDNATTYSAITIFNTKSNPNFIYQKALDKHRFDEIIIDFSELKEPFWQLTTDSIEKINGKKLKDICNIHVGITTLCDNVYIFPIIEIDEYFVYAETKLKRAVMIEKSILKPIIKGSKLKSSEQEIKEYILFPYQRINGKHAIIPENELKENYPFAYKYLLSVKSELDKRDNGKPNAVAWYAFGRSQGLDTSFGKKIIFSPMNSKPNFVYYNNPECTFYSGYCIKFNGNVDRLIFQLNSDRMENFISMSSRDFRGGWKAYNKKIIENFEVQI</sequence>
<dbReference type="SUPFAM" id="SSF53335">
    <property type="entry name" value="S-adenosyl-L-methionine-dependent methyltransferases"/>
    <property type="match status" value="1"/>
</dbReference>
<evidence type="ECO:0000313" key="7">
    <source>
        <dbReference type="EMBL" id="KAA6321039.1"/>
    </source>
</evidence>
<protein>
    <recommendedName>
        <fullName evidence="1">site-specific DNA-methyltransferase (adenine-specific)</fullName>
        <ecNumber evidence="1">2.1.1.72</ecNumber>
    </recommendedName>
</protein>
<gene>
    <name evidence="7" type="ORF">EZS27_029264</name>
</gene>
<evidence type="ECO:0000256" key="5">
    <source>
        <dbReference type="ARBA" id="ARBA00047942"/>
    </source>
</evidence>
<dbReference type="PANTHER" id="PTHR33841">
    <property type="entry name" value="DNA METHYLTRANSFERASE YEEA-RELATED"/>
    <property type="match status" value="1"/>
</dbReference>
<comment type="caution">
    <text evidence="7">The sequence shown here is derived from an EMBL/GenBank/DDBJ whole genome shotgun (WGS) entry which is preliminary data.</text>
</comment>
<dbReference type="InterPro" id="IPR029063">
    <property type="entry name" value="SAM-dependent_MTases_sf"/>
</dbReference>
<organism evidence="7">
    <name type="scientific">termite gut metagenome</name>
    <dbReference type="NCBI Taxonomy" id="433724"/>
    <lineage>
        <taxon>unclassified sequences</taxon>
        <taxon>metagenomes</taxon>
        <taxon>organismal metagenomes</taxon>
    </lineage>
</organism>
<keyword evidence="3" id="KW-0808">Transferase</keyword>
<dbReference type="PROSITE" id="PS00092">
    <property type="entry name" value="N6_MTASE"/>
    <property type="match status" value="1"/>
</dbReference>